<protein>
    <submittedName>
        <fullName evidence="1">Uncharacterized protein</fullName>
    </submittedName>
</protein>
<organism evidence="1 2">
    <name type="scientific">Tenacibaculum piscium</name>
    <dbReference type="NCBI Taxonomy" id="1458515"/>
    <lineage>
        <taxon>Bacteria</taxon>
        <taxon>Pseudomonadati</taxon>
        <taxon>Bacteroidota</taxon>
        <taxon>Flavobacteriia</taxon>
        <taxon>Flavobacteriales</taxon>
        <taxon>Flavobacteriaceae</taxon>
        <taxon>Tenacibaculum</taxon>
    </lineage>
</organism>
<dbReference type="EMBL" id="OENF01000023">
    <property type="protein sequence ID" value="SOS74763.1"/>
    <property type="molecule type" value="Genomic_DNA"/>
</dbReference>
<dbReference type="AlphaFoldDB" id="A0A2H1YH25"/>
<sequence>MKTSAKTPTITEVNTKLLKHENSELLEGFTAKPTNDGNHISISLEFWHYENLGHNIGSLLNAISSTNCETENGLDANDIQNVALITKQLVDKIPFQFLDDLLIKKSYNKEDFKNVKSL</sequence>
<proteinExistence type="predicted"/>
<gene>
    <name evidence="1" type="ORF">TNO020_30006</name>
</gene>
<dbReference type="RefSeq" id="WP_101917280.1">
    <property type="nucleotide sequence ID" value="NZ_OENF01000023.1"/>
</dbReference>
<accession>A0A2H1YH25</accession>
<dbReference type="Proteomes" id="UP000234211">
    <property type="component" value="Unassembled WGS sequence"/>
</dbReference>
<name>A0A2H1YH25_9FLAO</name>
<keyword evidence="2" id="KW-1185">Reference proteome</keyword>
<reference evidence="2" key="1">
    <citation type="submission" date="2017-11" db="EMBL/GenBank/DDBJ databases">
        <authorList>
            <person name="Duchaud E."/>
        </authorList>
    </citation>
    <scope>NUCLEOTIDE SEQUENCE [LARGE SCALE GENOMIC DNA]</scope>
    <source>
        <strain evidence="2">Tenacibaculum sp. TNO020</strain>
    </source>
</reference>
<evidence type="ECO:0000313" key="2">
    <source>
        <dbReference type="Proteomes" id="UP000234211"/>
    </source>
</evidence>
<evidence type="ECO:0000313" key="1">
    <source>
        <dbReference type="EMBL" id="SOS74763.1"/>
    </source>
</evidence>